<organism evidence="2 3">
    <name type="scientific">Melghirimyces profundicolus</name>
    <dbReference type="NCBI Taxonomy" id="1242148"/>
    <lineage>
        <taxon>Bacteria</taxon>
        <taxon>Bacillati</taxon>
        <taxon>Bacillota</taxon>
        <taxon>Bacilli</taxon>
        <taxon>Bacillales</taxon>
        <taxon>Thermoactinomycetaceae</taxon>
        <taxon>Melghirimyces</taxon>
    </lineage>
</organism>
<dbReference type="AlphaFoldDB" id="A0A2T6B219"/>
<sequence length="120" mass="14135">MTLLRASRIPIQRHVKVKAEANPFDPAWEIYFEKRLDIQMVDKLKGKRQLLRLWREQKGICPVCNQKITQRTGWHSHHIIWRSMGGSDTQENRVLLHPNCHSQVHSQKLTVEKPRPSRGV</sequence>
<evidence type="ECO:0000259" key="1">
    <source>
        <dbReference type="SMART" id="SM00507"/>
    </source>
</evidence>
<reference evidence="2 3" key="1">
    <citation type="submission" date="2018-04" db="EMBL/GenBank/DDBJ databases">
        <title>Genomic Encyclopedia of Archaeal and Bacterial Type Strains, Phase II (KMG-II): from individual species to whole genera.</title>
        <authorList>
            <person name="Goeker M."/>
        </authorList>
    </citation>
    <scope>NUCLEOTIDE SEQUENCE [LARGE SCALE GENOMIC DNA]</scope>
    <source>
        <strain evidence="2 3">DSM 45787</strain>
    </source>
</reference>
<dbReference type="Gene3D" id="1.10.30.50">
    <property type="match status" value="1"/>
</dbReference>
<accession>A0A2T6B219</accession>
<dbReference type="Pfam" id="PF01844">
    <property type="entry name" value="HNH"/>
    <property type="match status" value="1"/>
</dbReference>
<keyword evidence="2" id="KW-0540">Nuclease</keyword>
<dbReference type="GO" id="GO:0004519">
    <property type="term" value="F:endonuclease activity"/>
    <property type="evidence" value="ECO:0007669"/>
    <property type="project" value="UniProtKB-KW"/>
</dbReference>
<dbReference type="SUPFAM" id="SSF75712">
    <property type="entry name" value="Rad50 coiled-coil Zn hook"/>
    <property type="match status" value="1"/>
</dbReference>
<dbReference type="CDD" id="cd00085">
    <property type="entry name" value="HNHc"/>
    <property type="match status" value="1"/>
</dbReference>
<keyword evidence="2" id="KW-0255">Endonuclease</keyword>
<keyword evidence="3" id="KW-1185">Reference proteome</keyword>
<feature type="domain" description="HNH nuclease" evidence="1">
    <location>
        <begin position="50"/>
        <end position="102"/>
    </location>
</feature>
<evidence type="ECO:0000313" key="2">
    <source>
        <dbReference type="EMBL" id="PTX50127.1"/>
    </source>
</evidence>
<protein>
    <submittedName>
        <fullName evidence="2">HNH endonuclease</fullName>
    </submittedName>
</protein>
<dbReference type="InterPro" id="IPR003615">
    <property type="entry name" value="HNH_nuc"/>
</dbReference>
<dbReference type="SMART" id="SM00507">
    <property type="entry name" value="HNHc"/>
    <property type="match status" value="1"/>
</dbReference>
<dbReference type="Proteomes" id="UP000244240">
    <property type="component" value="Unassembled WGS sequence"/>
</dbReference>
<gene>
    <name evidence="2" type="ORF">C8P63_1389</name>
</gene>
<dbReference type="InterPro" id="IPR002711">
    <property type="entry name" value="HNH"/>
</dbReference>
<dbReference type="GO" id="GO:0003676">
    <property type="term" value="F:nucleic acid binding"/>
    <property type="evidence" value="ECO:0007669"/>
    <property type="project" value="InterPro"/>
</dbReference>
<proteinExistence type="predicted"/>
<evidence type="ECO:0000313" key="3">
    <source>
        <dbReference type="Proteomes" id="UP000244240"/>
    </source>
</evidence>
<dbReference type="EMBL" id="QBKR01000038">
    <property type="protein sequence ID" value="PTX50127.1"/>
    <property type="molecule type" value="Genomic_DNA"/>
</dbReference>
<comment type="caution">
    <text evidence="2">The sequence shown here is derived from an EMBL/GenBank/DDBJ whole genome shotgun (WGS) entry which is preliminary data.</text>
</comment>
<name>A0A2T6B219_9BACL</name>
<dbReference type="GO" id="GO:0008270">
    <property type="term" value="F:zinc ion binding"/>
    <property type="evidence" value="ECO:0007669"/>
    <property type="project" value="InterPro"/>
</dbReference>
<keyword evidence="2" id="KW-0378">Hydrolase</keyword>